<evidence type="ECO:0000256" key="1">
    <source>
        <dbReference type="ARBA" id="ARBA00022801"/>
    </source>
</evidence>
<feature type="active site" description="Tele-phosphohistidine intermediate" evidence="2">
    <location>
        <position position="13"/>
    </location>
</feature>
<feature type="compositionally biased region" description="Polar residues" evidence="4">
    <location>
        <begin position="285"/>
        <end position="304"/>
    </location>
</feature>
<dbReference type="Pfam" id="PF08539">
    <property type="entry name" value="HbrB"/>
    <property type="match status" value="1"/>
</dbReference>
<dbReference type="GeneID" id="37018866"/>
<feature type="region of interest" description="Disordered" evidence="4">
    <location>
        <begin position="709"/>
        <end position="729"/>
    </location>
</feature>
<dbReference type="GO" id="GO:0004331">
    <property type="term" value="F:fructose-2,6-bisphosphate 2-phosphatase activity"/>
    <property type="evidence" value="ECO:0007669"/>
    <property type="project" value="TreeGrafter"/>
</dbReference>
<feature type="region of interest" description="Disordered" evidence="4">
    <location>
        <begin position="642"/>
        <end position="694"/>
    </location>
</feature>
<dbReference type="InterPro" id="IPR013745">
    <property type="entry name" value="Bit61/PRR5"/>
</dbReference>
<keyword evidence="6" id="KW-1185">Reference proteome</keyword>
<proteinExistence type="predicted"/>
<sequence>MELGILRVLLVRHGMSEDNQNAIWAGHRDSPLSTTGVNQAKSLGLSLADYSFQGIYSSDLKRASSTAEAILSANRTTPPPPLVQTQSLREQNFGQAEGRNWNDAELVNLTSNMLGEDARTFKFPEGESLEDVNARMAASLRRYVLPRLEALRSGNERGEPQIVIVAHGIAIAEMLRVLINLHESSDNGPWPDPHESYKRVRLENTGWTLVELAVPHLDPENTPNNTLSESVQRRVYYVRIVQQNVTDHLRGSLLPAPIQHSVPLVGGASTSSTAGSLLGGGSGGNTVATSDSSHSLAATADNGPTSPSVAFLTLRPVIPSKARDDIERSASLLGSSLNSTVNQATTPTASLANIVIPSAVMISGPGAWNELWQTLCFQVVTLFNSEDPRIIIEEVNENVSDHVRRCLERSPARASDALMKDLYSLCTTGISVLNAKLDQIPGSEDVRLLEALVDIWKRFHWRILPYLEAFFIPLQTDATLVSLTRGGDNPNSALRTEPINVSRIILTVFRDQLLLTRSERLFMAFVQMEELEKKHTAMLANGTSKVRSSDDLDDILGSEGEGYDDESQQIYPRLAQMTHILVGVQSQDEKQQEMDNLVRALRAGHENKFEDKITVKAAGVSGLGLGNSSLTADLSNGSGLLSRNAKRQQARQGWLPKSASKKGNLSTSNAADSAGDANATEESSQLTSAAAGKEESVFLSSLRSPTIDEDEVGQAGGVSDAHEVQSGDVHKVSPFVDDEVDDIHADQSRSGSFADTSFRTQGSANVGLGLPMDQMGDTTFG</sequence>
<feature type="compositionally biased region" description="Low complexity" evidence="4">
    <location>
        <begin position="667"/>
        <end position="680"/>
    </location>
</feature>
<dbReference type="CDD" id="cd07067">
    <property type="entry name" value="HP_PGM_like"/>
    <property type="match status" value="1"/>
</dbReference>
<dbReference type="RefSeq" id="XP_025351753.1">
    <property type="nucleotide sequence ID" value="XM_025497085.1"/>
</dbReference>
<feature type="compositionally biased region" description="Polar residues" evidence="4">
    <location>
        <begin position="748"/>
        <end position="764"/>
    </location>
</feature>
<dbReference type="GO" id="GO:0043456">
    <property type="term" value="P:regulation of pentose-phosphate shunt"/>
    <property type="evidence" value="ECO:0007669"/>
    <property type="project" value="TreeGrafter"/>
</dbReference>
<dbReference type="InterPro" id="IPR051695">
    <property type="entry name" value="Phosphoglycerate_Mutase"/>
</dbReference>
<keyword evidence="1" id="KW-0378">Hydrolase</keyword>
<evidence type="ECO:0000313" key="5">
    <source>
        <dbReference type="EMBL" id="PWN31451.1"/>
    </source>
</evidence>
<dbReference type="PANTHER" id="PTHR46517:SF1">
    <property type="entry name" value="FRUCTOSE-2,6-BISPHOSPHATASE TIGAR"/>
    <property type="match status" value="1"/>
</dbReference>
<dbReference type="InterPro" id="IPR013078">
    <property type="entry name" value="His_Pase_superF_clade-1"/>
</dbReference>
<organism evidence="5 6">
    <name type="scientific">Meira miltonrushii</name>
    <dbReference type="NCBI Taxonomy" id="1280837"/>
    <lineage>
        <taxon>Eukaryota</taxon>
        <taxon>Fungi</taxon>
        <taxon>Dikarya</taxon>
        <taxon>Basidiomycota</taxon>
        <taxon>Ustilaginomycotina</taxon>
        <taxon>Exobasidiomycetes</taxon>
        <taxon>Exobasidiales</taxon>
        <taxon>Brachybasidiaceae</taxon>
        <taxon>Meira</taxon>
    </lineage>
</organism>
<evidence type="ECO:0000313" key="6">
    <source>
        <dbReference type="Proteomes" id="UP000245771"/>
    </source>
</evidence>
<dbReference type="GO" id="GO:0005829">
    <property type="term" value="C:cytosol"/>
    <property type="evidence" value="ECO:0007669"/>
    <property type="project" value="TreeGrafter"/>
</dbReference>
<feature type="region of interest" description="Disordered" evidence="4">
    <location>
        <begin position="284"/>
        <end position="304"/>
    </location>
</feature>
<feature type="compositionally biased region" description="Basic and acidic residues" evidence="4">
    <location>
        <begin position="720"/>
        <end position="729"/>
    </location>
</feature>
<dbReference type="Proteomes" id="UP000245771">
    <property type="component" value="Unassembled WGS sequence"/>
</dbReference>
<accession>A0A316V4N4</accession>
<evidence type="ECO:0008006" key="7">
    <source>
        <dbReference type="Google" id="ProtNLM"/>
    </source>
</evidence>
<dbReference type="OrthoDB" id="354304at2759"/>
<dbReference type="SMART" id="SM00855">
    <property type="entry name" value="PGAM"/>
    <property type="match status" value="1"/>
</dbReference>
<dbReference type="InterPro" id="IPR029033">
    <property type="entry name" value="His_PPase_superfam"/>
</dbReference>
<feature type="region of interest" description="Disordered" evidence="4">
    <location>
        <begin position="748"/>
        <end position="781"/>
    </location>
</feature>
<name>A0A316V4N4_9BASI</name>
<evidence type="ECO:0000256" key="4">
    <source>
        <dbReference type="SAM" id="MobiDB-lite"/>
    </source>
</evidence>
<dbReference type="EMBL" id="KZ819608">
    <property type="protein sequence ID" value="PWN31451.1"/>
    <property type="molecule type" value="Genomic_DNA"/>
</dbReference>
<dbReference type="AlphaFoldDB" id="A0A316V4N4"/>
<dbReference type="Gene3D" id="3.40.50.1240">
    <property type="entry name" value="Phosphoglycerate mutase-like"/>
    <property type="match status" value="1"/>
</dbReference>
<dbReference type="GO" id="GO:0045820">
    <property type="term" value="P:negative regulation of glycolytic process"/>
    <property type="evidence" value="ECO:0007669"/>
    <property type="project" value="TreeGrafter"/>
</dbReference>
<reference evidence="5 6" key="1">
    <citation type="journal article" date="2018" name="Mol. Biol. Evol.">
        <title>Broad Genomic Sampling Reveals a Smut Pathogenic Ancestry of the Fungal Clade Ustilaginomycotina.</title>
        <authorList>
            <person name="Kijpornyongpan T."/>
            <person name="Mondo S.J."/>
            <person name="Barry K."/>
            <person name="Sandor L."/>
            <person name="Lee J."/>
            <person name="Lipzen A."/>
            <person name="Pangilinan J."/>
            <person name="LaButti K."/>
            <person name="Hainaut M."/>
            <person name="Henrissat B."/>
            <person name="Grigoriev I.V."/>
            <person name="Spatafora J.W."/>
            <person name="Aime M.C."/>
        </authorList>
    </citation>
    <scope>NUCLEOTIDE SEQUENCE [LARGE SCALE GENOMIC DNA]</scope>
    <source>
        <strain evidence="5 6">MCA 3882</strain>
    </source>
</reference>
<dbReference type="SUPFAM" id="SSF53254">
    <property type="entry name" value="Phosphoglycerate mutase-like"/>
    <property type="match status" value="1"/>
</dbReference>
<dbReference type="STRING" id="1280837.A0A316V4N4"/>
<gene>
    <name evidence="5" type="ORF">FA14DRAFT_139817</name>
</gene>
<protein>
    <recommendedName>
        <fullName evidence="7">Phosphoglycerate mutase-like protein</fullName>
    </recommendedName>
</protein>
<feature type="active site" description="Proton donor/acceptor" evidence="2">
    <location>
        <position position="90"/>
    </location>
</feature>
<dbReference type="InParanoid" id="A0A316V4N4"/>
<evidence type="ECO:0000256" key="2">
    <source>
        <dbReference type="PIRSR" id="PIRSR613078-1"/>
    </source>
</evidence>
<feature type="binding site" evidence="3">
    <location>
        <position position="62"/>
    </location>
    <ligand>
        <name>substrate</name>
    </ligand>
</feature>
<dbReference type="Pfam" id="PF00300">
    <property type="entry name" value="His_Phos_1"/>
    <property type="match status" value="1"/>
</dbReference>
<feature type="binding site" evidence="3">
    <location>
        <begin position="12"/>
        <end position="19"/>
    </location>
    <ligand>
        <name>substrate</name>
    </ligand>
</feature>
<evidence type="ECO:0000256" key="3">
    <source>
        <dbReference type="PIRSR" id="PIRSR613078-2"/>
    </source>
</evidence>
<dbReference type="PANTHER" id="PTHR46517">
    <property type="entry name" value="FRUCTOSE-2,6-BISPHOSPHATASE TIGAR"/>
    <property type="match status" value="1"/>
</dbReference>